<accession>A0ABV8GTY6</accession>
<comment type="caution">
    <text evidence="2">The sequence shown here is derived from an EMBL/GenBank/DDBJ whole genome shotgun (WGS) entry which is preliminary data.</text>
</comment>
<dbReference type="Proteomes" id="UP001595851">
    <property type="component" value="Unassembled WGS sequence"/>
</dbReference>
<gene>
    <name evidence="2" type="ORF">ACFOY2_51430</name>
</gene>
<keyword evidence="3" id="KW-1185">Reference proteome</keyword>
<proteinExistence type="predicted"/>
<name>A0ABV8GTY6_9ACTN</name>
<dbReference type="RefSeq" id="WP_379535511.1">
    <property type="nucleotide sequence ID" value="NZ_JBHSBI010000049.1"/>
</dbReference>
<dbReference type="EMBL" id="JBHSBI010000049">
    <property type="protein sequence ID" value="MFC4015704.1"/>
    <property type="molecule type" value="Genomic_DNA"/>
</dbReference>
<feature type="non-terminal residue" evidence="2">
    <location>
        <position position="63"/>
    </location>
</feature>
<evidence type="ECO:0000313" key="2">
    <source>
        <dbReference type="EMBL" id="MFC4015704.1"/>
    </source>
</evidence>
<reference evidence="3" key="1">
    <citation type="journal article" date="2019" name="Int. J. Syst. Evol. Microbiol.">
        <title>The Global Catalogue of Microorganisms (GCM) 10K type strain sequencing project: providing services to taxonomists for standard genome sequencing and annotation.</title>
        <authorList>
            <consortium name="The Broad Institute Genomics Platform"/>
            <consortium name="The Broad Institute Genome Sequencing Center for Infectious Disease"/>
            <person name="Wu L."/>
            <person name="Ma J."/>
        </authorList>
    </citation>
    <scope>NUCLEOTIDE SEQUENCE [LARGE SCALE GENOMIC DNA]</scope>
    <source>
        <strain evidence="3">TBRC 1276</strain>
    </source>
</reference>
<protein>
    <submittedName>
        <fullName evidence="2">Helix-turn-helix domain-containing protein</fullName>
    </submittedName>
</protein>
<dbReference type="Pfam" id="PF12323">
    <property type="entry name" value="HTH_OrfB_IS605"/>
    <property type="match status" value="1"/>
</dbReference>
<dbReference type="InterPro" id="IPR021027">
    <property type="entry name" value="Transposase_put_HTH"/>
</dbReference>
<evidence type="ECO:0000259" key="1">
    <source>
        <dbReference type="Pfam" id="PF12323"/>
    </source>
</evidence>
<organism evidence="2 3">
    <name type="scientific">Nonomuraea purpurea</name>
    <dbReference type="NCBI Taxonomy" id="1849276"/>
    <lineage>
        <taxon>Bacteria</taxon>
        <taxon>Bacillati</taxon>
        <taxon>Actinomycetota</taxon>
        <taxon>Actinomycetes</taxon>
        <taxon>Streptosporangiales</taxon>
        <taxon>Streptosporangiaceae</taxon>
        <taxon>Nonomuraea</taxon>
    </lineage>
</organism>
<sequence length="63" mass="7101">MAGGWEVARVKLRYNYRLYPDASQRQTLARTFGCARMVWNDALAARKAARKAGLPFIGDAELQ</sequence>
<evidence type="ECO:0000313" key="3">
    <source>
        <dbReference type="Proteomes" id="UP001595851"/>
    </source>
</evidence>
<feature type="domain" description="Transposase putative helix-turn-helix" evidence="1">
    <location>
        <begin position="11"/>
        <end position="53"/>
    </location>
</feature>